<keyword evidence="1" id="KW-0732">Signal</keyword>
<feature type="signal peptide" evidence="1">
    <location>
        <begin position="1"/>
        <end position="19"/>
    </location>
</feature>
<protein>
    <recommendedName>
        <fullName evidence="4">MORN repeat variant</fullName>
    </recommendedName>
</protein>
<feature type="chain" id="PRO_5012114396" description="MORN repeat variant" evidence="1">
    <location>
        <begin position="20"/>
        <end position="116"/>
    </location>
</feature>
<organism evidence="2 3">
    <name type="scientific">Cellulophaga fucicola</name>
    <dbReference type="NCBI Taxonomy" id="76595"/>
    <lineage>
        <taxon>Bacteria</taxon>
        <taxon>Pseudomonadati</taxon>
        <taxon>Bacteroidota</taxon>
        <taxon>Flavobacteriia</taxon>
        <taxon>Flavobacteriales</taxon>
        <taxon>Flavobacteriaceae</taxon>
        <taxon>Cellulophaga</taxon>
    </lineage>
</organism>
<accession>A0A1K1PM48</accession>
<dbReference type="AlphaFoldDB" id="A0A1K1PM48"/>
<keyword evidence="3" id="KW-1185">Reference proteome</keyword>
<evidence type="ECO:0000313" key="2">
    <source>
        <dbReference type="EMBL" id="SFW48792.1"/>
    </source>
</evidence>
<evidence type="ECO:0008006" key="4">
    <source>
        <dbReference type="Google" id="ProtNLM"/>
    </source>
</evidence>
<evidence type="ECO:0000256" key="1">
    <source>
        <dbReference type="SAM" id="SignalP"/>
    </source>
</evidence>
<dbReference type="SUPFAM" id="SSF82185">
    <property type="entry name" value="Histone H3 K4-specific methyltransferase SET7/9 N-terminal domain"/>
    <property type="match status" value="1"/>
</dbReference>
<sequence length="116" mass="13181">MKKTALIFAFIFSIALVNAQNTKPVFEKENNKVKATYYHTNGEVSQVGYFLDGKLDGEWTMFNIEGRKVAKGNYAEGKKVGKWFFWNDTALNEVDFEGSKIANVTKWKSEGTLVKN</sequence>
<gene>
    <name evidence="2" type="ORF">SAMN05660313_02002</name>
</gene>
<name>A0A1K1PM48_9FLAO</name>
<dbReference type="EMBL" id="FPIY01000002">
    <property type="protein sequence ID" value="SFW48792.1"/>
    <property type="molecule type" value="Genomic_DNA"/>
</dbReference>
<dbReference type="Gene3D" id="2.20.110.10">
    <property type="entry name" value="Histone H3 K4-specific methyltransferase SET7/9 N-terminal domain"/>
    <property type="match status" value="1"/>
</dbReference>
<evidence type="ECO:0000313" key="3">
    <source>
        <dbReference type="Proteomes" id="UP000183257"/>
    </source>
</evidence>
<dbReference type="Proteomes" id="UP000183257">
    <property type="component" value="Unassembled WGS sequence"/>
</dbReference>
<dbReference type="OrthoDB" id="1467310at2"/>
<dbReference type="RefSeq" id="WP_072303625.1">
    <property type="nucleotide sequence ID" value="NZ_FPIY01000002.1"/>
</dbReference>
<dbReference type="STRING" id="76595.SAMN05660313_02002"/>
<reference evidence="3" key="1">
    <citation type="submission" date="2016-11" db="EMBL/GenBank/DDBJ databases">
        <authorList>
            <person name="Varghese N."/>
            <person name="Submissions S."/>
        </authorList>
    </citation>
    <scope>NUCLEOTIDE SEQUENCE [LARGE SCALE GENOMIC DNA]</scope>
    <source>
        <strain evidence="3">DSM 24786</strain>
    </source>
</reference>
<proteinExistence type="predicted"/>